<dbReference type="Proteomes" id="UP001373714">
    <property type="component" value="Unassembled WGS sequence"/>
</dbReference>
<gene>
    <name evidence="2" type="ORF">TWF730_003017</name>
</gene>
<feature type="compositionally biased region" description="Basic and acidic residues" evidence="1">
    <location>
        <begin position="40"/>
        <end position="55"/>
    </location>
</feature>
<evidence type="ECO:0000313" key="2">
    <source>
        <dbReference type="EMBL" id="KAK6337622.1"/>
    </source>
</evidence>
<comment type="caution">
    <text evidence="2">The sequence shown here is derived from an EMBL/GenBank/DDBJ whole genome shotgun (WGS) entry which is preliminary data.</text>
</comment>
<feature type="compositionally biased region" description="Polar residues" evidence="1">
    <location>
        <begin position="479"/>
        <end position="494"/>
    </location>
</feature>
<feature type="region of interest" description="Disordered" evidence="1">
    <location>
        <begin position="471"/>
        <end position="494"/>
    </location>
</feature>
<evidence type="ECO:0000256" key="1">
    <source>
        <dbReference type="SAM" id="MobiDB-lite"/>
    </source>
</evidence>
<name>A0AAV9U9D0_9PEZI</name>
<keyword evidence="3" id="KW-1185">Reference proteome</keyword>
<evidence type="ECO:0000313" key="3">
    <source>
        <dbReference type="Proteomes" id="UP001373714"/>
    </source>
</evidence>
<reference evidence="2 3" key="1">
    <citation type="submission" date="2019-10" db="EMBL/GenBank/DDBJ databases">
        <authorList>
            <person name="Palmer J.M."/>
        </authorList>
    </citation>
    <scope>NUCLEOTIDE SEQUENCE [LARGE SCALE GENOMIC DNA]</scope>
    <source>
        <strain evidence="2 3">TWF730</strain>
    </source>
</reference>
<dbReference type="AlphaFoldDB" id="A0AAV9U9D0"/>
<proteinExistence type="predicted"/>
<sequence>MTYGFSDSLWPLSLDTGTAFCNLNNANYDQPPAKELISTPEKKDPSKDETKKVEGKEDDGVDDVKGEQQHSKPKSLETASADGNETSSDSVVHEDEIAYKKGVFQRISSDTPMKYYEFSDLKVVLENEYGIFSFLVSSHALSLASAVWRQKINHRGPEELEMEILDSDITVKVMRLKDGHPLTLDLIFQILHLKIDEVPSKISFGFLKDIAVVSKKYECGRALHQWPRIWMDPYENLATNHGYEDWIFIATVLQPSKTKAKEISSNLVLETFSKSICGTYLKRELNSMSTSTDSTTEVSLKYLPSEFVEYVNEERLKVVRKIVTLLRQFISDIADKNLHQNLGLFKIFKLCQNDACCDIALGSLIRSLKVSNLWPLINSRTPREWHGSIRALVKRIEGLEMTTFTVRAPASIKAPVKAPTGTLTGTVASVRSPNKGDNLFGTGLPLFGMASATGNKSPAFGSGSPAFGSGSPAFGSSSHVSSQPNLFDNTPQKSVSAFGSSSTAELQVAAPTQSEPSQPIIYRTYERPAFLNTSYTELGEYRPCASAYALGDLITKCRELIKDVLEAGYEEKGNTP</sequence>
<protein>
    <submittedName>
        <fullName evidence="2">Uncharacterized protein</fullName>
    </submittedName>
</protein>
<organism evidence="2 3">
    <name type="scientific">Orbilia blumenaviensis</name>
    <dbReference type="NCBI Taxonomy" id="1796055"/>
    <lineage>
        <taxon>Eukaryota</taxon>
        <taxon>Fungi</taxon>
        <taxon>Dikarya</taxon>
        <taxon>Ascomycota</taxon>
        <taxon>Pezizomycotina</taxon>
        <taxon>Orbiliomycetes</taxon>
        <taxon>Orbiliales</taxon>
        <taxon>Orbiliaceae</taxon>
        <taxon>Orbilia</taxon>
    </lineage>
</organism>
<feature type="region of interest" description="Disordered" evidence="1">
    <location>
        <begin position="24"/>
        <end position="92"/>
    </location>
</feature>
<feature type="compositionally biased region" description="Polar residues" evidence="1">
    <location>
        <begin position="77"/>
        <end position="90"/>
    </location>
</feature>
<dbReference type="EMBL" id="JAVHNS010000013">
    <property type="protein sequence ID" value="KAK6337622.1"/>
    <property type="molecule type" value="Genomic_DNA"/>
</dbReference>
<accession>A0AAV9U9D0</accession>